<dbReference type="EMBL" id="CAJNRD030001124">
    <property type="protein sequence ID" value="CAG5108217.1"/>
    <property type="molecule type" value="Genomic_DNA"/>
</dbReference>
<keyword evidence="2" id="KW-1185">Reference proteome</keyword>
<organism evidence="1 2">
    <name type="scientific">Cotesia congregata</name>
    <name type="common">Parasitoid wasp</name>
    <name type="synonym">Apanteles congregatus</name>
    <dbReference type="NCBI Taxonomy" id="51543"/>
    <lineage>
        <taxon>Eukaryota</taxon>
        <taxon>Metazoa</taxon>
        <taxon>Ecdysozoa</taxon>
        <taxon>Arthropoda</taxon>
        <taxon>Hexapoda</taxon>
        <taxon>Insecta</taxon>
        <taxon>Pterygota</taxon>
        <taxon>Neoptera</taxon>
        <taxon>Endopterygota</taxon>
        <taxon>Hymenoptera</taxon>
        <taxon>Apocrita</taxon>
        <taxon>Ichneumonoidea</taxon>
        <taxon>Braconidae</taxon>
        <taxon>Microgastrinae</taxon>
        <taxon>Cotesia</taxon>
    </lineage>
</organism>
<accession>A0A8J2MYQ3</accession>
<comment type="caution">
    <text evidence="1">The sequence shown here is derived from an EMBL/GenBank/DDBJ whole genome shotgun (WGS) entry which is preliminary data.</text>
</comment>
<protein>
    <submittedName>
        <fullName evidence="1">Uncharacterized protein</fullName>
    </submittedName>
</protein>
<reference evidence="1" key="1">
    <citation type="submission" date="2021-04" db="EMBL/GenBank/DDBJ databases">
        <authorList>
            <person name="Chebbi M.A.C M."/>
        </authorList>
    </citation>
    <scope>NUCLEOTIDE SEQUENCE</scope>
</reference>
<evidence type="ECO:0000313" key="2">
    <source>
        <dbReference type="Proteomes" id="UP000786811"/>
    </source>
</evidence>
<sequence>MEYSLFSCAFYIVQVSFNLCCIGDGHIISSLSAEFSWVQEHYYKASYNIISVDYLCPFSSLEFFYMWWSSCQSTSISLHLVCESQFGHFWAVLLSLSTLPSMDSSIMH</sequence>
<dbReference type="Proteomes" id="UP000786811">
    <property type="component" value="Unassembled WGS sequence"/>
</dbReference>
<dbReference type="AlphaFoldDB" id="A0A8J2MYQ3"/>
<proteinExistence type="predicted"/>
<gene>
    <name evidence="1" type="ORF">HICCMSTLAB_LOCUS13127</name>
</gene>
<name>A0A8J2MYQ3_COTCN</name>
<evidence type="ECO:0000313" key="1">
    <source>
        <dbReference type="EMBL" id="CAG5108217.1"/>
    </source>
</evidence>